<feature type="compositionally biased region" description="Basic and acidic residues" evidence="1">
    <location>
        <begin position="1"/>
        <end position="11"/>
    </location>
</feature>
<dbReference type="Proteomes" id="UP001221142">
    <property type="component" value="Unassembled WGS sequence"/>
</dbReference>
<organism evidence="2 3">
    <name type="scientific">Roridomyces roridus</name>
    <dbReference type="NCBI Taxonomy" id="1738132"/>
    <lineage>
        <taxon>Eukaryota</taxon>
        <taxon>Fungi</taxon>
        <taxon>Dikarya</taxon>
        <taxon>Basidiomycota</taxon>
        <taxon>Agaricomycotina</taxon>
        <taxon>Agaricomycetes</taxon>
        <taxon>Agaricomycetidae</taxon>
        <taxon>Agaricales</taxon>
        <taxon>Marasmiineae</taxon>
        <taxon>Mycenaceae</taxon>
        <taxon>Roridomyces</taxon>
    </lineage>
</organism>
<feature type="region of interest" description="Disordered" evidence="1">
    <location>
        <begin position="157"/>
        <end position="200"/>
    </location>
</feature>
<accession>A0AAD7C1A7</accession>
<dbReference type="EMBL" id="JARKIF010000006">
    <property type="protein sequence ID" value="KAJ7636411.1"/>
    <property type="molecule type" value="Genomic_DNA"/>
</dbReference>
<comment type="caution">
    <text evidence="2">The sequence shown here is derived from an EMBL/GenBank/DDBJ whole genome shotgun (WGS) entry which is preliminary data.</text>
</comment>
<name>A0AAD7C1A7_9AGAR</name>
<feature type="region of interest" description="Disordered" evidence="1">
    <location>
        <begin position="89"/>
        <end position="110"/>
    </location>
</feature>
<protein>
    <submittedName>
        <fullName evidence="2">Uncharacterized protein</fullName>
    </submittedName>
</protein>
<proteinExistence type="predicted"/>
<evidence type="ECO:0000256" key="1">
    <source>
        <dbReference type="SAM" id="MobiDB-lite"/>
    </source>
</evidence>
<gene>
    <name evidence="2" type="ORF">FB45DRAFT_1001531</name>
</gene>
<evidence type="ECO:0000313" key="2">
    <source>
        <dbReference type="EMBL" id="KAJ7636411.1"/>
    </source>
</evidence>
<sequence>MPVRGSDEKKTTGLPRRLTGERRVLRRKFRRVQDFESGSEGKRGVVTNLDSGILDSSRQFGADCDQEAREEQRTRLVESIGLYPARMESHRALSAEREDEGDGGGSGQSRVDELIRLTLDRDHDWLSYSALASPATTMSSSQPSGFTEKLKEGVKSFTGKEKNNGPNGALSGWGSGINGANAEATTNPTGFPAPKGKEYEQTCSTKMRPDVALELKLQIADHLPKCTLASMCATSRMHHIQLMPSLYSHIEMTHDEDGTRRAITLMETLCFYSSPSRSSHLSAHPAALLRELKLWLWFFPQEKSNSALETSKEFSRLRDLVENALVQIVRHSPEENCLLRVLHLYSNVGLDVAVSQLWLLRLSFGRLEELLLCPFDLPLLLRQTSFQFLELPGLKSIVHKEPMCHVVPAASDSSLVESFLRSLNLMPSASPGLTTLHIDFTWTAIEFPKIISELNSLRLPHLEAARFRFFLDDLDEGEEADFRPFLAAHPSLRDVSVPLGLADMPQYILPLLEIFAGHAQDFLAICDGTRPLQQLTISLYDHDYALGNGNSSTPYMATAGILAFMAMTPHRDLWSLALVNRPIHYDPVLLHALIEDKDEWQFFGLPLPSVELIAPTAPRLRHLELHISRNVDRYYFLSI</sequence>
<keyword evidence="3" id="KW-1185">Reference proteome</keyword>
<feature type="region of interest" description="Disordered" evidence="1">
    <location>
        <begin position="1"/>
        <end position="20"/>
    </location>
</feature>
<evidence type="ECO:0000313" key="3">
    <source>
        <dbReference type="Proteomes" id="UP001221142"/>
    </source>
</evidence>
<reference evidence="2" key="1">
    <citation type="submission" date="2023-03" db="EMBL/GenBank/DDBJ databases">
        <title>Massive genome expansion in bonnet fungi (Mycena s.s.) driven by repeated elements and novel gene families across ecological guilds.</title>
        <authorList>
            <consortium name="Lawrence Berkeley National Laboratory"/>
            <person name="Harder C.B."/>
            <person name="Miyauchi S."/>
            <person name="Viragh M."/>
            <person name="Kuo A."/>
            <person name="Thoen E."/>
            <person name="Andreopoulos B."/>
            <person name="Lu D."/>
            <person name="Skrede I."/>
            <person name="Drula E."/>
            <person name="Henrissat B."/>
            <person name="Morin E."/>
            <person name="Kohler A."/>
            <person name="Barry K."/>
            <person name="LaButti K."/>
            <person name="Morin E."/>
            <person name="Salamov A."/>
            <person name="Lipzen A."/>
            <person name="Mereny Z."/>
            <person name="Hegedus B."/>
            <person name="Baldrian P."/>
            <person name="Stursova M."/>
            <person name="Weitz H."/>
            <person name="Taylor A."/>
            <person name="Grigoriev I.V."/>
            <person name="Nagy L.G."/>
            <person name="Martin F."/>
            <person name="Kauserud H."/>
        </authorList>
    </citation>
    <scope>NUCLEOTIDE SEQUENCE</scope>
    <source>
        <strain evidence="2">9284</strain>
    </source>
</reference>
<dbReference type="AlphaFoldDB" id="A0AAD7C1A7"/>